<dbReference type="VEuPathDB" id="FungiDB:PYU1_G000089"/>
<reference evidence="2" key="2">
    <citation type="submission" date="2010-04" db="EMBL/GenBank/DDBJ databases">
        <authorList>
            <person name="Buell R."/>
            <person name="Hamilton J."/>
            <person name="Hostetler J."/>
        </authorList>
    </citation>
    <scope>NUCLEOTIDE SEQUENCE [LARGE SCALE GENOMIC DNA]</scope>
    <source>
        <strain evidence="2">DAOM:BR144</strain>
    </source>
</reference>
<sequence>MYTFLAYIEEHNRLNQRTPGFVKARTFSLLPFKKGLVGSHFKMCKTGLRSLLQRVGQKIPGAGSEWNAVANATWRELFNIGKFATASRKFAGETLADGKSVSVVLRKPKRKSTPCNINLADYDVVWAWIPVAGIF</sequence>
<dbReference type="AlphaFoldDB" id="K3W548"/>
<dbReference type="eggNOG" id="ENOG502SHI0">
    <property type="taxonomic scope" value="Eukaryota"/>
</dbReference>
<dbReference type="Proteomes" id="UP000019132">
    <property type="component" value="Unassembled WGS sequence"/>
</dbReference>
<accession>K3W548</accession>
<reference evidence="2" key="1">
    <citation type="journal article" date="2010" name="Genome Biol.">
        <title>Genome sequence of the necrotrophic plant pathogen Pythium ultimum reveals original pathogenicity mechanisms and effector repertoire.</title>
        <authorList>
            <person name="Levesque C.A."/>
            <person name="Brouwer H."/>
            <person name="Cano L."/>
            <person name="Hamilton J.P."/>
            <person name="Holt C."/>
            <person name="Huitema E."/>
            <person name="Raffaele S."/>
            <person name="Robideau G.P."/>
            <person name="Thines M."/>
            <person name="Win J."/>
            <person name="Zerillo M.M."/>
            <person name="Beakes G.W."/>
            <person name="Boore J.L."/>
            <person name="Busam D."/>
            <person name="Dumas B."/>
            <person name="Ferriera S."/>
            <person name="Fuerstenberg S.I."/>
            <person name="Gachon C.M."/>
            <person name="Gaulin E."/>
            <person name="Govers F."/>
            <person name="Grenville-Briggs L."/>
            <person name="Horner N."/>
            <person name="Hostetler J."/>
            <person name="Jiang R.H."/>
            <person name="Johnson J."/>
            <person name="Krajaejun T."/>
            <person name="Lin H."/>
            <person name="Meijer H.J."/>
            <person name="Moore B."/>
            <person name="Morris P."/>
            <person name="Phuntmart V."/>
            <person name="Puiu D."/>
            <person name="Shetty J."/>
            <person name="Stajich J.E."/>
            <person name="Tripathy S."/>
            <person name="Wawra S."/>
            <person name="van West P."/>
            <person name="Whitty B.R."/>
            <person name="Coutinho P.M."/>
            <person name="Henrissat B."/>
            <person name="Martin F."/>
            <person name="Thomas P.D."/>
            <person name="Tyler B.M."/>
            <person name="De Vries R.P."/>
            <person name="Kamoun S."/>
            <person name="Yandell M."/>
            <person name="Tisserat N."/>
            <person name="Buell C.R."/>
        </authorList>
    </citation>
    <scope>NUCLEOTIDE SEQUENCE</scope>
    <source>
        <strain evidence="2">DAOM:BR144</strain>
    </source>
</reference>
<evidence type="ECO:0000313" key="2">
    <source>
        <dbReference type="Proteomes" id="UP000019132"/>
    </source>
</evidence>
<evidence type="ECO:0000313" key="1">
    <source>
        <dbReference type="EnsemblProtists" id="PYU1_T000089"/>
    </source>
</evidence>
<dbReference type="HOGENOM" id="CLU_1889965_0_0_1"/>
<keyword evidence="2" id="KW-1185">Reference proteome</keyword>
<reference evidence="1" key="3">
    <citation type="submission" date="2015-02" db="UniProtKB">
        <authorList>
            <consortium name="EnsemblProtists"/>
        </authorList>
    </citation>
    <scope>IDENTIFICATION</scope>
    <source>
        <strain evidence="1">DAOM BR144</strain>
    </source>
</reference>
<proteinExistence type="predicted"/>
<dbReference type="EnsemblProtists" id="PYU1_T000089">
    <property type="protein sequence ID" value="PYU1_T000089"/>
    <property type="gene ID" value="PYU1_G000089"/>
</dbReference>
<protein>
    <submittedName>
        <fullName evidence="1">Uncharacterized protein</fullName>
    </submittedName>
</protein>
<organism evidence="1 2">
    <name type="scientific">Globisporangium ultimum (strain ATCC 200006 / CBS 805.95 / DAOM BR144)</name>
    <name type="common">Pythium ultimum</name>
    <dbReference type="NCBI Taxonomy" id="431595"/>
    <lineage>
        <taxon>Eukaryota</taxon>
        <taxon>Sar</taxon>
        <taxon>Stramenopiles</taxon>
        <taxon>Oomycota</taxon>
        <taxon>Peronosporomycetes</taxon>
        <taxon>Pythiales</taxon>
        <taxon>Pythiaceae</taxon>
        <taxon>Globisporangium</taxon>
    </lineage>
</organism>
<name>K3W548_GLOUD</name>
<dbReference type="EMBL" id="GL376636">
    <property type="status" value="NOT_ANNOTATED_CDS"/>
    <property type="molecule type" value="Genomic_DNA"/>
</dbReference>
<dbReference type="InParanoid" id="K3W548"/>